<sequence length="408" mass="44900">MTPSITSDPELGPYYAGEDTKPTEQPSPDADPFGDEEIGEVKYRVLNWWQAGVLMIAENTSIGILSLPSAVSVLGIAPSIVLILGMAGISWYTGYTIGRFKLRYPHIHSMGDAGEVLFGPVGREIVGAGQLLFLVFLMGSHILTFSVLMNTLTNHGACTIVFSVIGLLVCFLGALPRTMANVYWMAIAFEFIGYCARASAHGKTGNMMPFCIQNVFILLGPALFAASVYMVLGRVVVAVKGEKYSIIPIRWLTKLFVLGDVLSFLIQGGAAGMMISTDLASLGNKLVIVGLVVQIIMFGLFIVTAVVFQVRMRMNPRPELYSANFRWKFHLVTLYIVSLLIMVRSLFRVAEFIMGDDGYLLQNEWPLYVFDATLMWLVVVIFAIRYPGDVLNGSHVHERVALNHLQGV</sequence>
<accession>A0ACC3B0W4</accession>
<name>A0ACC3B0W4_9EURO</name>
<protein>
    <submittedName>
        <fullName evidence="1">Uncharacterized protein</fullName>
    </submittedName>
</protein>
<evidence type="ECO:0000313" key="1">
    <source>
        <dbReference type="EMBL" id="KAK1143704.1"/>
    </source>
</evidence>
<dbReference type="EMBL" id="JAOPJF010000037">
    <property type="protein sequence ID" value="KAK1143704.1"/>
    <property type="molecule type" value="Genomic_DNA"/>
</dbReference>
<keyword evidence="2" id="KW-1185">Reference proteome</keyword>
<dbReference type="Proteomes" id="UP001177260">
    <property type="component" value="Unassembled WGS sequence"/>
</dbReference>
<comment type="caution">
    <text evidence="1">The sequence shown here is derived from an EMBL/GenBank/DDBJ whole genome shotgun (WGS) entry which is preliminary data.</text>
</comment>
<evidence type="ECO:0000313" key="2">
    <source>
        <dbReference type="Proteomes" id="UP001177260"/>
    </source>
</evidence>
<organism evidence="1 2">
    <name type="scientific">Aspergillus melleus</name>
    <dbReference type="NCBI Taxonomy" id="138277"/>
    <lineage>
        <taxon>Eukaryota</taxon>
        <taxon>Fungi</taxon>
        <taxon>Dikarya</taxon>
        <taxon>Ascomycota</taxon>
        <taxon>Pezizomycotina</taxon>
        <taxon>Eurotiomycetes</taxon>
        <taxon>Eurotiomycetidae</taxon>
        <taxon>Eurotiales</taxon>
        <taxon>Aspergillaceae</taxon>
        <taxon>Aspergillus</taxon>
        <taxon>Aspergillus subgen. Circumdati</taxon>
    </lineage>
</organism>
<proteinExistence type="predicted"/>
<reference evidence="1 2" key="1">
    <citation type="journal article" date="2023" name="ACS Omega">
        <title>Identification of the Neoaspergillic Acid Biosynthesis Gene Cluster by Establishing an In Vitro CRISPR-Ribonucleoprotein Genetic System in Aspergillus melleus.</title>
        <authorList>
            <person name="Yuan B."/>
            <person name="Grau M.F."/>
            <person name="Murata R.M."/>
            <person name="Torok T."/>
            <person name="Venkateswaran K."/>
            <person name="Stajich J.E."/>
            <person name="Wang C.C.C."/>
        </authorList>
    </citation>
    <scope>NUCLEOTIDE SEQUENCE [LARGE SCALE GENOMIC DNA]</scope>
    <source>
        <strain evidence="1 2">IMV 1140</strain>
    </source>
</reference>
<gene>
    <name evidence="1" type="ORF">N8T08_006104</name>
</gene>